<name>A0ABR6TD29_9PSED</name>
<keyword evidence="1" id="KW-1133">Transmembrane helix</keyword>
<reference evidence="2 3" key="1">
    <citation type="submission" date="2020-04" db="EMBL/GenBank/DDBJ databases">
        <title>Pseudomonas crami sp. nov., a novel proteolytic bacterial species isolated from cream.</title>
        <authorList>
            <person name="Hofmann K."/>
            <person name="Woller A."/>
            <person name="Huptas C."/>
            <person name="Wenning M."/>
            <person name="Scherer S."/>
            <person name="Doll E.V."/>
        </authorList>
    </citation>
    <scope>NUCLEOTIDE SEQUENCE [LARGE SCALE GENOMIC DNA]</scope>
    <source>
        <strain evidence="2 3">WS 5096</strain>
    </source>
</reference>
<feature type="transmembrane region" description="Helical" evidence="1">
    <location>
        <begin position="55"/>
        <end position="77"/>
    </location>
</feature>
<proteinExistence type="predicted"/>
<feature type="transmembrane region" description="Helical" evidence="1">
    <location>
        <begin position="89"/>
        <end position="115"/>
    </location>
</feature>
<evidence type="ECO:0000256" key="1">
    <source>
        <dbReference type="SAM" id="Phobius"/>
    </source>
</evidence>
<accession>A0ABR6TD29</accession>
<feature type="transmembrane region" description="Helical" evidence="1">
    <location>
        <begin position="29"/>
        <end position="48"/>
    </location>
</feature>
<keyword evidence="1" id="KW-0812">Transmembrane</keyword>
<comment type="caution">
    <text evidence="2">The sequence shown here is derived from an EMBL/GenBank/DDBJ whole genome shotgun (WGS) entry which is preliminary data.</text>
</comment>
<keyword evidence="3" id="KW-1185">Reference proteome</keyword>
<sequence>MRLITLITGASLNAGLLFAALPGGHWPLLLDAVAIVLVVISSIAIYRWSPRFIKLVLLICYLSWLAAATTLGFSSALSIGSLQTTLGSFVSVSIVFVLLGAGLAMCAAAGYLAFVEMRRQAARERNKSAGQKRPTHKECVGAL</sequence>
<keyword evidence="1" id="KW-0472">Membrane</keyword>
<evidence type="ECO:0000313" key="2">
    <source>
        <dbReference type="EMBL" id="MBC2383871.1"/>
    </source>
</evidence>
<dbReference type="RefSeq" id="WP_185709526.1">
    <property type="nucleotide sequence ID" value="NZ_JAAXCZ010000013.1"/>
</dbReference>
<evidence type="ECO:0000313" key="3">
    <source>
        <dbReference type="Proteomes" id="UP000534677"/>
    </source>
</evidence>
<dbReference type="EMBL" id="JAAXCZ010000013">
    <property type="protein sequence ID" value="MBC2383871.1"/>
    <property type="molecule type" value="Genomic_DNA"/>
</dbReference>
<protein>
    <submittedName>
        <fullName evidence="2">Uncharacterized protein</fullName>
    </submittedName>
</protein>
<gene>
    <name evidence="2" type="ORF">HF209_23290</name>
</gene>
<dbReference type="Proteomes" id="UP000534677">
    <property type="component" value="Unassembled WGS sequence"/>
</dbReference>
<organism evidence="2 3">
    <name type="scientific">Pseudomonas cremoris</name>
    <dbReference type="NCBI Taxonomy" id="2724178"/>
    <lineage>
        <taxon>Bacteria</taxon>
        <taxon>Pseudomonadati</taxon>
        <taxon>Pseudomonadota</taxon>
        <taxon>Gammaproteobacteria</taxon>
        <taxon>Pseudomonadales</taxon>
        <taxon>Pseudomonadaceae</taxon>
        <taxon>Pseudomonas</taxon>
    </lineage>
</organism>